<evidence type="ECO:0000256" key="6">
    <source>
        <dbReference type="ARBA" id="ARBA00023125"/>
    </source>
</evidence>
<comment type="catalytic activity">
    <reaction evidence="9">
        <text>ATP + H2O = ADP + phosphate + H(+)</text>
        <dbReference type="Rhea" id="RHEA:13065"/>
        <dbReference type="ChEBI" id="CHEBI:15377"/>
        <dbReference type="ChEBI" id="CHEBI:15378"/>
        <dbReference type="ChEBI" id="CHEBI:30616"/>
        <dbReference type="ChEBI" id="CHEBI:43474"/>
        <dbReference type="ChEBI" id="CHEBI:456216"/>
    </reaction>
</comment>
<dbReference type="GO" id="GO:0003678">
    <property type="term" value="F:DNA helicase activity"/>
    <property type="evidence" value="ECO:0007669"/>
    <property type="project" value="UniProtKB-EC"/>
</dbReference>
<feature type="domain" description="AAA+ ATPase" evidence="11">
    <location>
        <begin position="106"/>
        <end position="237"/>
    </location>
</feature>
<dbReference type="SUPFAM" id="SSF52540">
    <property type="entry name" value="P-loop containing nucleoside triphosphate hydrolases"/>
    <property type="match status" value="1"/>
</dbReference>
<keyword evidence="4 9" id="KW-0378">Hydrolase</keyword>
<feature type="binding site" evidence="9">
    <location>
        <begin position="183"/>
        <end position="185"/>
    </location>
    <ligand>
        <name>ATP</name>
        <dbReference type="ChEBI" id="CHEBI:30616"/>
    </ligand>
</feature>
<dbReference type="InterPro" id="IPR003593">
    <property type="entry name" value="AAA+_ATPase"/>
</dbReference>
<evidence type="ECO:0000256" key="3">
    <source>
        <dbReference type="ARBA" id="ARBA00022763"/>
    </source>
</evidence>
<feature type="binding site" evidence="9">
    <location>
        <position position="236"/>
    </location>
    <ligand>
        <name>ATP</name>
        <dbReference type="ChEBI" id="CHEBI:30616"/>
    </ligand>
</feature>
<keyword evidence="7 9" id="KW-0233">DNA recombination</keyword>
<dbReference type="GO" id="GO:0016787">
    <property type="term" value="F:hydrolase activity"/>
    <property type="evidence" value="ECO:0007669"/>
    <property type="project" value="UniProtKB-KW"/>
</dbReference>
<feature type="binding site" evidence="9">
    <location>
        <position position="370"/>
    </location>
    <ligand>
        <name>DNA</name>
        <dbReference type="ChEBI" id="CHEBI:16991"/>
    </ligand>
</feature>
<feature type="binding site" evidence="9">
    <location>
        <position position="273"/>
    </location>
    <ligand>
        <name>ATP</name>
        <dbReference type="ChEBI" id="CHEBI:30616"/>
    </ligand>
</feature>
<keyword evidence="6 9" id="KW-0238">DNA-binding</keyword>
<comment type="caution">
    <text evidence="9">Lacks conserved residue(s) required for the propagation of feature annotation.</text>
</comment>
<dbReference type="SMART" id="SM00382">
    <property type="entry name" value="AAA"/>
    <property type="match status" value="1"/>
</dbReference>
<evidence type="ECO:0000256" key="4">
    <source>
        <dbReference type="ARBA" id="ARBA00022801"/>
    </source>
</evidence>
<dbReference type="Gene3D" id="1.10.10.10">
    <property type="entry name" value="Winged helix-like DNA-binding domain superfamily/Winged helix DNA-binding domain"/>
    <property type="match status" value="1"/>
</dbReference>
<evidence type="ECO:0000256" key="9">
    <source>
        <dbReference type="HAMAP-Rule" id="MF_00016"/>
    </source>
</evidence>
<feature type="binding site" evidence="9">
    <location>
        <position position="121"/>
    </location>
    <ligand>
        <name>ATP</name>
        <dbReference type="ChEBI" id="CHEBI:30616"/>
    </ligand>
</feature>
<gene>
    <name evidence="9 12" type="primary">ruvB</name>
    <name evidence="12" type="ORF">JX360_11240</name>
</gene>
<dbReference type="HAMAP" id="MF_00016">
    <property type="entry name" value="DNA_HJ_migration_RuvB"/>
    <property type="match status" value="1"/>
</dbReference>
<evidence type="ECO:0000256" key="7">
    <source>
        <dbReference type="ARBA" id="ARBA00023172"/>
    </source>
</evidence>
<evidence type="ECO:0000256" key="1">
    <source>
        <dbReference type="ARBA" id="ARBA00022490"/>
    </source>
</evidence>
<evidence type="ECO:0000256" key="8">
    <source>
        <dbReference type="ARBA" id="ARBA00023204"/>
    </source>
</evidence>
<comment type="subcellular location">
    <subcellularLocation>
        <location evidence="9">Cytoplasm</location>
    </subcellularLocation>
</comment>
<reference evidence="12" key="1">
    <citation type="submission" date="2021-02" db="EMBL/GenBank/DDBJ databases">
        <title>The CRISPR/cas machinery reduction and long-range gene transfer in the hot spring cyanobacterium Synechococcus.</title>
        <authorList>
            <person name="Dvorak P."/>
            <person name="Jahodarova E."/>
            <person name="Hasler P."/>
            <person name="Poulickova A."/>
        </authorList>
    </citation>
    <scope>NUCLEOTIDE SEQUENCE</scope>
    <source>
        <strain evidence="12">Rupite</strain>
    </source>
</reference>
<dbReference type="Gene3D" id="3.40.50.300">
    <property type="entry name" value="P-loop containing nucleotide triphosphate hydrolases"/>
    <property type="match status" value="1"/>
</dbReference>
<keyword evidence="3 9" id="KW-0227">DNA damage</keyword>
<dbReference type="InterPro" id="IPR027417">
    <property type="entry name" value="P-loop_NTPase"/>
</dbReference>
<keyword evidence="5 9" id="KW-0067">ATP-binding</keyword>
<feature type="binding site" evidence="9">
    <location>
        <position position="120"/>
    </location>
    <ligand>
        <name>ATP</name>
        <dbReference type="ChEBI" id="CHEBI:30616"/>
    </ligand>
</feature>
<feature type="binding site" evidence="9">
    <location>
        <position position="76"/>
    </location>
    <ligand>
        <name>ATP</name>
        <dbReference type="ChEBI" id="CHEBI:30616"/>
    </ligand>
</feature>
<proteinExistence type="inferred from homology"/>
<evidence type="ECO:0000313" key="13">
    <source>
        <dbReference type="Proteomes" id="UP000830835"/>
    </source>
</evidence>
<feature type="binding site" evidence="9">
    <location>
        <position position="117"/>
    </location>
    <ligand>
        <name>ATP</name>
        <dbReference type="ChEBI" id="CHEBI:30616"/>
    </ligand>
</feature>
<dbReference type="EMBL" id="JAFIRA010000029">
    <property type="protein sequence ID" value="MCJ2543477.1"/>
    <property type="molecule type" value="Genomic_DNA"/>
</dbReference>
<sequence length="392" mass="43408">MAIISSRDADHPQQGTQPRKVRKESKEPLEATPDSQPQNLAAPDPLLLRVENAPKTGEDLLQPQAHPAEGQEESLRPRTLAEYIGQTELKEVLAIVIAAARSRQEPLDHLLFYGPPGLGKTTVAAALAAEMGSQFYMTTAPALESPRDIAGYLVRLKRGDVLFIDEIHRLPKVTEELLYPAMEDFRLDITIGKGRSARMTSLPLERFTLVGATTRVGALTSPLRDRFGQVQRLRFYEPDELVQIVMRTARLLNTSIDPEGAAEIAQRSRGTPRIANRLFKRVRDYAQVRGDGHISQAVAAAALELFHVDPMGLDWTDRKLLTMLVEQFGGGPVGLDTMAAVTGEDPQTIEEVYEPYLLQIGYLQRTARGRVITPAALRHLGYEAQSPLPLWS</sequence>
<dbReference type="InterPro" id="IPR008824">
    <property type="entry name" value="RuvB-like_N"/>
</dbReference>
<keyword evidence="12" id="KW-0347">Helicase</keyword>
<evidence type="ECO:0000313" key="12">
    <source>
        <dbReference type="EMBL" id="MCJ2543477.1"/>
    </source>
</evidence>
<keyword evidence="1 9" id="KW-0963">Cytoplasm</keyword>
<keyword evidence="2 9" id="KW-0547">Nucleotide-binding</keyword>
<feature type="binding site" evidence="9">
    <location>
        <position position="226"/>
    </location>
    <ligand>
        <name>ATP</name>
        <dbReference type="ChEBI" id="CHEBI:30616"/>
    </ligand>
</feature>
<keyword evidence="8 9" id="KW-0234">DNA repair</keyword>
<feature type="region of interest" description="Head domain (RuvB-H)" evidence="9">
    <location>
        <begin position="310"/>
        <end position="392"/>
    </location>
</feature>
<dbReference type="Pfam" id="PF17864">
    <property type="entry name" value="AAA_lid_4"/>
    <property type="match status" value="1"/>
</dbReference>
<dbReference type="SUPFAM" id="SSF46785">
    <property type="entry name" value="Winged helix' DNA-binding domain"/>
    <property type="match status" value="1"/>
</dbReference>
<keyword evidence="13" id="KW-1185">Reference proteome</keyword>
<dbReference type="InterPro" id="IPR004605">
    <property type="entry name" value="DNA_helicase_Holl-junc_RuvB"/>
</dbReference>
<evidence type="ECO:0000259" key="11">
    <source>
        <dbReference type="SMART" id="SM00382"/>
    </source>
</evidence>
<dbReference type="InterPro" id="IPR036390">
    <property type="entry name" value="WH_DNA-bd_sf"/>
</dbReference>
<dbReference type="CDD" id="cd00009">
    <property type="entry name" value="AAA"/>
    <property type="match status" value="1"/>
</dbReference>
<name>A0ABT0CCP5_THEVL</name>
<comment type="similarity">
    <text evidence="9">Belongs to the RuvB family.</text>
</comment>
<feature type="binding site" evidence="9">
    <location>
        <position position="122"/>
    </location>
    <ligand>
        <name>ATP</name>
        <dbReference type="ChEBI" id="CHEBI:30616"/>
    </ligand>
</feature>
<feature type="binding site" evidence="9">
    <location>
        <position position="365"/>
    </location>
    <ligand>
        <name>DNA</name>
        <dbReference type="ChEBI" id="CHEBI:16991"/>
    </ligand>
</feature>
<dbReference type="EC" id="3.6.4.-" evidence="9"/>
<dbReference type="InterPro" id="IPR036388">
    <property type="entry name" value="WH-like_DNA-bd_sf"/>
</dbReference>
<dbReference type="RefSeq" id="WP_244350847.1">
    <property type="nucleotide sequence ID" value="NZ_JAFIRA010000029.1"/>
</dbReference>
<organism evidence="12 13">
    <name type="scientific">Thermostichus vulcanus str. 'Rupite'</name>
    <dbReference type="NCBI Taxonomy" id="2813851"/>
    <lineage>
        <taxon>Bacteria</taxon>
        <taxon>Bacillati</taxon>
        <taxon>Cyanobacteriota</taxon>
        <taxon>Cyanophyceae</taxon>
        <taxon>Thermostichales</taxon>
        <taxon>Thermostichaceae</taxon>
        <taxon>Thermostichus</taxon>
    </lineage>
</organism>
<dbReference type="Pfam" id="PF05496">
    <property type="entry name" value="RuvB_N"/>
    <property type="match status" value="1"/>
</dbReference>
<dbReference type="Proteomes" id="UP000830835">
    <property type="component" value="Unassembled WGS sequence"/>
</dbReference>
<dbReference type="InterPro" id="IPR041445">
    <property type="entry name" value="AAA_lid_4"/>
</dbReference>
<feature type="region of interest" description="Disordered" evidence="10">
    <location>
        <begin position="1"/>
        <end position="45"/>
    </location>
</feature>
<dbReference type="NCBIfam" id="TIGR00635">
    <property type="entry name" value="ruvB"/>
    <property type="match status" value="1"/>
</dbReference>
<evidence type="ECO:0000256" key="2">
    <source>
        <dbReference type="ARBA" id="ARBA00022741"/>
    </source>
</evidence>
<protein>
    <recommendedName>
        <fullName evidence="9">Holliday junction branch migration complex subunit RuvB</fullName>
        <ecNumber evidence="9">3.6.4.-</ecNumber>
    </recommendedName>
</protein>
<dbReference type="NCBIfam" id="NF000868">
    <property type="entry name" value="PRK00080.1"/>
    <property type="match status" value="1"/>
</dbReference>
<accession>A0ABT0CCP5</accession>
<dbReference type="InterPro" id="IPR008823">
    <property type="entry name" value="RuvB_wg_C"/>
</dbReference>
<dbReference type="PANTHER" id="PTHR42848">
    <property type="match status" value="1"/>
</dbReference>
<evidence type="ECO:0000256" key="10">
    <source>
        <dbReference type="SAM" id="MobiDB-lite"/>
    </source>
</evidence>
<comment type="domain">
    <text evidence="9">Has 3 domains, the large (RuvB-L) and small ATPase (RuvB-S) domains and the C-terminal head (RuvB-H) domain. The head domain binds DNA, while the ATPase domains jointly bind ATP, ADP or are empty depending on the state of the subunit in the translocation cycle. During a single DNA translocation step the structure of each domain remains the same, but their relative positions change.</text>
</comment>
<comment type="function">
    <text evidence="9">The RuvA-RuvB-RuvC complex processes Holliday junction (HJ) DNA during genetic recombination and DNA repair, while the RuvA-RuvB complex plays an important role in the rescue of blocked DNA replication forks via replication fork reversal (RFR). RuvA specifically binds to HJ cruciform DNA, conferring on it an open structure. The RuvB hexamer acts as an ATP-dependent pump, pulling dsDNA into and through the RuvAB complex. RuvB forms 2 homohexamers on either side of HJ DNA bound by 1 or 2 RuvA tetramers; 4 subunits per hexamer contact DNA at a time. Coordinated motions by a converter formed by DNA-disengaged RuvB subunits stimulates ATP hydrolysis and nucleotide exchange. Immobilization of the converter enables RuvB to convert the ATP-contained energy into a lever motion, pulling 2 nucleotides of DNA out of the RuvA tetramer per ATP hydrolyzed, thus driving DNA branch migration. The RuvB motors rotate together with the DNA substrate, which together with the progressing nucleotide cycle form the mechanistic basis for DNA recombination by continuous HJ branch migration. Branch migration allows RuvC to scan DNA until it finds its consensus sequence, where it cleaves and resolves cruciform DNA.</text>
</comment>
<dbReference type="Pfam" id="PF05491">
    <property type="entry name" value="WHD_RuvB"/>
    <property type="match status" value="1"/>
</dbReference>
<feature type="region of interest" description="Small ATPAse domain (RuvB-S)" evidence="9">
    <location>
        <begin position="237"/>
        <end position="307"/>
    </location>
</feature>
<comment type="subunit">
    <text evidence="9">Homohexamer. Forms an RuvA(8)-RuvB(12)-Holliday junction (HJ) complex. HJ DNA is sandwiched between 2 RuvA tetramers; dsDNA enters through RuvA and exits via RuvB. An RuvB hexamer assembles on each DNA strand where it exits the tetramer. Each RuvB hexamer is contacted by two RuvA subunits (via domain III) on 2 adjacent RuvB subunits; this complex drives branch migration. In the full resolvosome a probable DNA-RuvA(4)-RuvB(12)-RuvC(2) complex forms which resolves the HJ.</text>
</comment>
<feature type="binding site" evidence="9">
    <location>
        <position position="121"/>
    </location>
    <ligand>
        <name>Mg(2+)</name>
        <dbReference type="ChEBI" id="CHEBI:18420"/>
    </ligand>
</feature>
<feature type="binding site" evidence="9">
    <location>
        <position position="75"/>
    </location>
    <ligand>
        <name>ATP</name>
        <dbReference type="ChEBI" id="CHEBI:30616"/>
    </ligand>
</feature>
<comment type="caution">
    <text evidence="12">The sequence shown here is derived from an EMBL/GenBank/DDBJ whole genome shotgun (WGS) entry which is preliminary data.</text>
</comment>
<dbReference type="Gene3D" id="1.10.8.60">
    <property type="match status" value="1"/>
</dbReference>
<evidence type="ECO:0000256" key="5">
    <source>
        <dbReference type="ARBA" id="ARBA00022840"/>
    </source>
</evidence>
<dbReference type="PANTHER" id="PTHR42848:SF1">
    <property type="entry name" value="HOLLIDAY JUNCTION BRANCH MIGRATION COMPLEX SUBUNIT RUVB"/>
    <property type="match status" value="1"/>
</dbReference>